<dbReference type="AlphaFoldDB" id="A0A2G5B508"/>
<dbReference type="PANTHER" id="PTHR10635">
    <property type="entry name" value="COATOMER SUBUNIT BETA"/>
    <property type="match status" value="1"/>
</dbReference>
<dbReference type="EMBL" id="KZ303522">
    <property type="protein sequence ID" value="PIA14094.1"/>
    <property type="molecule type" value="Genomic_DNA"/>
</dbReference>
<dbReference type="GO" id="GO:0000139">
    <property type="term" value="C:Golgi membrane"/>
    <property type="evidence" value="ECO:0007669"/>
    <property type="project" value="UniProtKB-SubCell"/>
</dbReference>
<evidence type="ECO:0000259" key="13">
    <source>
        <dbReference type="Pfam" id="PF14806"/>
    </source>
</evidence>
<evidence type="ECO:0000256" key="3">
    <source>
        <dbReference type="ARBA" id="ARBA00022490"/>
    </source>
</evidence>
<dbReference type="InterPro" id="IPR002553">
    <property type="entry name" value="Clathrin/coatomer_adapt-like_N"/>
</dbReference>
<keyword evidence="7 10" id="KW-0333">Golgi apparatus</keyword>
<evidence type="ECO:0000256" key="1">
    <source>
        <dbReference type="ARBA" id="ARBA00004255"/>
    </source>
</evidence>
<comment type="function">
    <text evidence="10">The coatomer is a cytosolic protein complex that binds to dilysine motifs and reversibly associates with Golgi non-clathrin-coated vesicles, which further mediate biosynthetic protein transport from the ER, via the Golgi up to the trans Golgi network. Coatomer complex is required for budding from Golgi membranes, and is essential for the retrograde Golgi-to-ER transport of dilysine-tagged proteins.</text>
</comment>
<dbReference type="InterPro" id="IPR011989">
    <property type="entry name" value="ARM-like"/>
</dbReference>
<dbReference type="InterPro" id="IPR016024">
    <property type="entry name" value="ARM-type_fold"/>
</dbReference>
<proteinExistence type="predicted"/>
<evidence type="ECO:0000259" key="12">
    <source>
        <dbReference type="Pfam" id="PF07718"/>
    </source>
</evidence>
<organism evidence="14 15">
    <name type="scientific">Coemansia reversa (strain ATCC 12441 / NRRL 1564)</name>
    <dbReference type="NCBI Taxonomy" id="763665"/>
    <lineage>
        <taxon>Eukaryota</taxon>
        <taxon>Fungi</taxon>
        <taxon>Fungi incertae sedis</taxon>
        <taxon>Zoopagomycota</taxon>
        <taxon>Kickxellomycotina</taxon>
        <taxon>Kickxellomycetes</taxon>
        <taxon>Kickxellales</taxon>
        <taxon>Kickxellaceae</taxon>
        <taxon>Coemansia</taxon>
    </lineage>
</organism>
<dbReference type="Gene3D" id="1.25.10.10">
    <property type="entry name" value="Leucine-rich Repeat Variant"/>
    <property type="match status" value="1"/>
</dbReference>
<keyword evidence="6 10" id="KW-0653">Protein transport</keyword>
<dbReference type="GO" id="GO:0006891">
    <property type="term" value="P:intra-Golgi vesicle-mediated transport"/>
    <property type="evidence" value="ECO:0007669"/>
    <property type="project" value="TreeGrafter"/>
</dbReference>
<dbReference type="GO" id="GO:0006888">
    <property type="term" value="P:endoplasmic reticulum to Golgi vesicle-mediated transport"/>
    <property type="evidence" value="ECO:0007669"/>
    <property type="project" value="TreeGrafter"/>
</dbReference>
<name>A0A2G5B508_COERN</name>
<comment type="subcellular location">
    <subcellularLocation>
        <location evidence="10">Cytoplasm</location>
    </subcellularLocation>
    <subcellularLocation>
        <location evidence="1 10">Golgi apparatus membrane</location>
        <topology evidence="1 10">Peripheral membrane protein</topology>
        <orientation evidence="1 10">Cytoplasmic side</orientation>
    </subcellularLocation>
    <subcellularLocation>
        <location evidence="10">Cytoplasmic vesicle</location>
        <location evidence="10">COPI-coated vesicle membrane</location>
        <topology evidence="10">Peripheral membrane protein</topology>
        <orientation evidence="10">Cytoplasmic side</orientation>
    </subcellularLocation>
</comment>
<dbReference type="Pfam" id="PF07718">
    <property type="entry name" value="Coatamer_beta_C"/>
    <property type="match status" value="1"/>
</dbReference>
<evidence type="ECO:0000256" key="6">
    <source>
        <dbReference type="ARBA" id="ARBA00022927"/>
    </source>
</evidence>
<dbReference type="InterPro" id="IPR011710">
    <property type="entry name" value="Coatomer_bsu_C"/>
</dbReference>
<evidence type="ECO:0000256" key="7">
    <source>
        <dbReference type="ARBA" id="ARBA00023034"/>
    </source>
</evidence>
<dbReference type="GO" id="GO:0006886">
    <property type="term" value="P:intracellular protein transport"/>
    <property type="evidence" value="ECO:0007669"/>
    <property type="project" value="InterPro"/>
</dbReference>
<dbReference type="InterPro" id="IPR016460">
    <property type="entry name" value="COPB1"/>
</dbReference>
<sequence length="970" mass="105160">MMATATGQAGPTDACYMLLQGREDQETPNLQTLKRNLERGTDEIKAEALQQVIAGTLQGENYESVLMHVIRFVMPTRNKRLKKLLLLYWEVCPKYAADGTLKQETILICNALRNDLQHPNEYIRGGMLRFLSRLREAELLEPLIGPMRDCLAHRHAYVRKNAVAAVAAIYEAQPQLIPDAPELVQEFLATEADMTCRRNAVEMLARSAPEAAVQWLRENAAAVVGFEELLQLAVMDVIRRTAHDFAAEKGLFVRIAFELLGAASSAVQYEAAATLVGLSGNAAAVKAAAGSYVALATAASDNNVRLMVLDRLDRLRARHEGILDDLAMDLLRVLAAPDIGVRRKALAIVMRLTTHRNVGDVVAMLKKELARAVADSGDDAAPEYRQLLIQTIHTCAAQFPEVAASVVELFLDLIADLSAASAADAMGFVREVAEKFPEMRADIVGRLLAAFSRLRAGRVLRAALWIVGEYAESPDEVRDAWTRLREAIGELPLLAAEQREADAAAAATTSADTTGSQALPASTSRRVLPDGTYATESSLTARPTDAAATLLLDSKPPLRAVLLHSDFFTGSVLASSLAKLVLRFAAATPPPPSEQVNSLRAEAVLIMAGIIRIGQSPFVTTPIDEDSYDRVLTCIRALEYMHEDASILADAFIADTQGAFARLVVGQDKRAADEVRRHTADNAVRVDDAIDFRLLTAKDATGADADESLEHDAKLAAGEPDARAAVSKLDSVVQLTGFSDAVYAEAYVNVNQYDILLDIMVVNQTSATLRNLSIEFSTLGDLRLVEKPSSYSVAPYSFSSVKAGIKVSSTETGVVFGTIVYDGPGVGDSHSIVLNEIHIDIMEYIRPAQCDSAQFHAMWTEFEWENKVNMSTTKEASENLDLRAYLRHIMKATNMACLTPDNALAGDCGFLSANLYARSIFGEDALANISIEKPTDDSPITGHIRIRAKTQGIALSLGDKISAAKVSLAE</sequence>
<dbReference type="Pfam" id="PF14806">
    <property type="entry name" value="Coatomer_b_Cpla"/>
    <property type="match status" value="1"/>
</dbReference>
<keyword evidence="9 10" id="KW-0968">Cytoplasmic vesicle</keyword>
<dbReference type="GO" id="GO:0030126">
    <property type="term" value="C:COPI vesicle coat"/>
    <property type="evidence" value="ECO:0007669"/>
    <property type="project" value="InterPro"/>
</dbReference>
<keyword evidence="15" id="KW-1185">Reference proteome</keyword>
<protein>
    <recommendedName>
        <fullName evidence="10">Coatomer subunit beta</fullName>
    </recommendedName>
    <alternativeName>
        <fullName evidence="10">Beta-coat protein</fullName>
    </alternativeName>
</protein>
<evidence type="ECO:0000256" key="4">
    <source>
        <dbReference type="ARBA" id="ARBA00022737"/>
    </source>
</evidence>
<evidence type="ECO:0000313" key="14">
    <source>
        <dbReference type="EMBL" id="PIA14094.1"/>
    </source>
</evidence>
<dbReference type="Pfam" id="PF01602">
    <property type="entry name" value="Adaptin_N"/>
    <property type="match status" value="1"/>
</dbReference>
<evidence type="ECO:0000256" key="5">
    <source>
        <dbReference type="ARBA" id="ARBA00022892"/>
    </source>
</evidence>
<keyword evidence="4" id="KW-0677">Repeat</keyword>
<evidence type="ECO:0000256" key="10">
    <source>
        <dbReference type="PIRNR" id="PIRNR005727"/>
    </source>
</evidence>
<dbReference type="SUPFAM" id="SSF48371">
    <property type="entry name" value="ARM repeat"/>
    <property type="match status" value="1"/>
</dbReference>
<evidence type="ECO:0000256" key="9">
    <source>
        <dbReference type="ARBA" id="ARBA00023329"/>
    </source>
</evidence>
<gene>
    <name evidence="14" type="ORF">COEREDRAFT_103756</name>
</gene>
<accession>A0A2G5B508</accession>
<dbReference type="OrthoDB" id="10261439at2759"/>
<evidence type="ECO:0000256" key="2">
    <source>
        <dbReference type="ARBA" id="ARBA00022448"/>
    </source>
</evidence>
<evidence type="ECO:0000259" key="11">
    <source>
        <dbReference type="Pfam" id="PF01602"/>
    </source>
</evidence>
<feature type="domain" description="Coatomer beta subunit appendage platform" evidence="13">
    <location>
        <begin position="828"/>
        <end position="961"/>
    </location>
</feature>
<dbReference type="Proteomes" id="UP000242474">
    <property type="component" value="Unassembled WGS sequence"/>
</dbReference>
<keyword evidence="8 10" id="KW-0472">Membrane</keyword>
<dbReference type="GO" id="GO:0005198">
    <property type="term" value="F:structural molecule activity"/>
    <property type="evidence" value="ECO:0007669"/>
    <property type="project" value="InterPro"/>
</dbReference>
<keyword evidence="5 10" id="KW-0931">ER-Golgi transport</keyword>
<evidence type="ECO:0000313" key="15">
    <source>
        <dbReference type="Proteomes" id="UP000242474"/>
    </source>
</evidence>
<keyword evidence="2 10" id="KW-0813">Transport</keyword>
<dbReference type="InterPro" id="IPR029446">
    <property type="entry name" value="COPB1_appendage_platform_dom"/>
</dbReference>
<reference evidence="14 15" key="1">
    <citation type="journal article" date="2015" name="Genome Biol. Evol.">
        <title>Phylogenomic analyses indicate that early fungi evolved digesting cell walls of algal ancestors of land plants.</title>
        <authorList>
            <person name="Chang Y."/>
            <person name="Wang S."/>
            <person name="Sekimoto S."/>
            <person name="Aerts A.L."/>
            <person name="Choi C."/>
            <person name="Clum A."/>
            <person name="LaButti K.M."/>
            <person name="Lindquist E.A."/>
            <person name="Yee Ngan C."/>
            <person name="Ohm R.A."/>
            <person name="Salamov A.A."/>
            <person name="Grigoriev I.V."/>
            <person name="Spatafora J.W."/>
            <person name="Berbee M.L."/>
        </authorList>
    </citation>
    <scope>NUCLEOTIDE SEQUENCE [LARGE SCALE GENOMIC DNA]</scope>
    <source>
        <strain evidence="14 15">NRRL 1564</strain>
    </source>
</reference>
<feature type="domain" description="Coatomer beta subunit C-terminal" evidence="12">
    <location>
        <begin position="686"/>
        <end position="823"/>
    </location>
</feature>
<dbReference type="PIRSF" id="PIRSF005727">
    <property type="entry name" value="Coatomer_beta_subunit"/>
    <property type="match status" value="1"/>
</dbReference>
<dbReference type="STRING" id="763665.A0A2G5B508"/>
<evidence type="ECO:0000256" key="8">
    <source>
        <dbReference type="ARBA" id="ARBA00023136"/>
    </source>
</evidence>
<comment type="subunit">
    <text evidence="10">Oligomeric complex that consists of at least the alpha, beta, beta', gamma, delta, epsilon and zeta subunits.</text>
</comment>
<dbReference type="PANTHER" id="PTHR10635:SF0">
    <property type="entry name" value="COATOMER SUBUNIT BETA"/>
    <property type="match status" value="1"/>
</dbReference>
<keyword evidence="3 10" id="KW-0963">Cytoplasm</keyword>
<feature type="domain" description="Clathrin/coatomer adaptor adaptin-like N-terminal" evidence="11">
    <location>
        <begin position="28"/>
        <end position="510"/>
    </location>
</feature>